<keyword evidence="3" id="KW-1185">Reference proteome</keyword>
<feature type="non-terminal residue" evidence="2">
    <location>
        <position position="1"/>
    </location>
</feature>
<comment type="caution">
    <text evidence="2">The sequence shown here is derived from an EMBL/GenBank/DDBJ whole genome shotgun (WGS) entry which is preliminary data.</text>
</comment>
<feature type="compositionally biased region" description="Basic residues" evidence="1">
    <location>
        <begin position="235"/>
        <end position="255"/>
    </location>
</feature>
<proteinExistence type="predicted"/>
<reference evidence="3" key="1">
    <citation type="submission" date="2022-10" db="EMBL/GenBank/DDBJ databases">
        <title>Genome assembly of Pristionchus species.</title>
        <authorList>
            <person name="Yoshida K."/>
            <person name="Sommer R.J."/>
        </authorList>
    </citation>
    <scope>NUCLEOTIDE SEQUENCE [LARGE SCALE GENOMIC DNA]</scope>
    <source>
        <strain evidence="3">RS5460</strain>
    </source>
</reference>
<dbReference type="AlphaFoldDB" id="A0AAN4Z4W6"/>
<protein>
    <submittedName>
        <fullName evidence="2">Uncharacterized protein</fullName>
    </submittedName>
</protein>
<feature type="region of interest" description="Disordered" evidence="1">
    <location>
        <begin position="1"/>
        <end position="287"/>
    </location>
</feature>
<gene>
    <name evidence="2" type="ORF">PMAYCL1PPCAC_03344</name>
</gene>
<organism evidence="2 3">
    <name type="scientific">Pristionchus mayeri</name>
    <dbReference type="NCBI Taxonomy" id="1317129"/>
    <lineage>
        <taxon>Eukaryota</taxon>
        <taxon>Metazoa</taxon>
        <taxon>Ecdysozoa</taxon>
        <taxon>Nematoda</taxon>
        <taxon>Chromadorea</taxon>
        <taxon>Rhabditida</taxon>
        <taxon>Rhabditina</taxon>
        <taxon>Diplogasteromorpha</taxon>
        <taxon>Diplogasteroidea</taxon>
        <taxon>Neodiplogasteridae</taxon>
        <taxon>Pristionchus</taxon>
    </lineage>
</organism>
<evidence type="ECO:0000313" key="3">
    <source>
        <dbReference type="Proteomes" id="UP001328107"/>
    </source>
</evidence>
<evidence type="ECO:0000256" key="1">
    <source>
        <dbReference type="SAM" id="MobiDB-lite"/>
    </source>
</evidence>
<dbReference type="EMBL" id="BTRK01000001">
    <property type="protein sequence ID" value="GMR33149.1"/>
    <property type="molecule type" value="Genomic_DNA"/>
</dbReference>
<feature type="compositionally biased region" description="Basic and acidic residues" evidence="1">
    <location>
        <begin position="21"/>
        <end position="42"/>
    </location>
</feature>
<evidence type="ECO:0000313" key="2">
    <source>
        <dbReference type="EMBL" id="GMR33149.1"/>
    </source>
</evidence>
<feature type="compositionally biased region" description="Polar residues" evidence="1">
    <location>
        <begin position="277"/>
        <end position="287"/>
    </location>
</feature>
<accession>A0AAN4Z4W6</accession>
<name>A0AAN4Z4W6_9BILA</name>
<feature type="compositionally biased region" description="Basic and acidic residues" evidence="1">
    <location>
        <begin position="90"/>
        <end position="99"/>
    </location>
</feature>
<feature type="compositionally biased region" description="Polar residues" evidence="1">
    <location>
        <begin position="155"/>
        <end position="168"/>
    </location>
</feature>
<sequence>REGAEAFKKNTRVSWVDQYYLEERKPPEDSKKSRWTEDESPTRRAQSGRGYSAPGSRPRRDSHIRTTTPPRRRGRRDVSPSRRTHAGRRSTPDRRDGQHSPRRFLYTPPEGGRDRRFPLRTRSSADIFVPRSKGSNGRKAWTPSPAVNGRDPYSATLSGGTRWTNAGSSAGRLSPSLPYTAGKRTPQRRGRVSSAPKYGRSMSHPRGPIVRMRARSAGASRADEGTVLLQPALHGKTKRTAKQRAVKGGSKKTPHSRPTPWKPVGDPTLRHYRTRPDNYSSGTSIAN</sequence>
<dbReference type="Proteomes" id="UP001328107">
    <property type="component" value="Unassembled WGS sequence"/>
</dbReference>